<dbReference type="GeneID" id="126893092"/>
<name>A0ABM5L985_DIAVI</name>
<keyword evidence="3" id="KW-1185">Reference proteome</keyword>
<evidence type="ECO:0000313" key="3">
    <source>
        <dbReference type="Proteomes" id="UP001652700"/>
    </source>
</evidence>
<dbReference type="RefSeq" id="XP_050518994.1">
    <property type="nucleotide sequence ID" value="XM_050663037.1"/>
</dbReference>
<evidence type="ECO:0008006" key="4">
    <source>
        <dbReference type="Google" id="ProtNLM"/>
    </source>
</evidence>
<protein>
    <recommendedName>
        <fullName evidence="4">C2H2-type domain-containing protein</fullName>
    </recommendedName>
</protein>
<reference evidence="2" key="1">
    <citation type="submission" date="2025-05" db="UniProtKB">
        <authorList>
            <consortium name="EnsemblMetazoa"/>
        </authorList>
    </citation>
    <scope>IDENTIFICATION</scope>
</reference>
<accession>A0ABM5L985</accession>
<dbReference type="Proteomes" id="UP001652700">
    <property type="component" value="Unplaced"/>
</dbReference>
<evidence type="ECO:0000256" key="1">
    <source>
        <dbReference type="SAM" id="MobiDB-lite"/>
    </source>
</evidence>
<feature type="region of interest" description="Disordered" evidence="1">
    <location>
        <begin position="94"/>
        <end position="117"/>
    </location>
</feature>
<feature type="compositionally biased region" description="Basic and acidic residues" evidence="1">
    <location>
        <begin position="102"/>
        <end position="117"/>
    </location>
</feature>
<dbReference type="EnsemblMetazoa" id="XM_050663037.1">
    <property type="protein sequence ID" value="XP_050518994.1"/>
    <property type="gene ID" value="LOC126893092"/>
</dbReference>
<dbReference type="PANTHER" id="PTHR33480:SF1">
    <property type="entry name" value="TYR RECOMBINASE DOMAIN-CONTAINING PROTEIN"/>
    <property type="match status" value="1"/>
</dbReference>
<sequence length="507" mass="58359">MAQRFNVSALLFENDVSWKNIEKIYGNNVSTKDIVNLSISDDGEVSSFEIDPYLCRDSSNVQKFAAIASSEDSNNDDENDKNFELPVHLKQISSESDSYSISDEKNNTSHPEKSTNKILESKNQRKKITLCKFCQNDFMSRNFVRHMQTFHGEEKEVIKLLQYPKNSKARRAAFKLLRNETNFDLYIQGDIRPTRSLTETQTSNFYPSIYCRGLYKKSYLKRHNRICKQKNRGGSSSNYVSESQTLTACVMDPTNVVSKLIVKEQVFDKMKGDDIAFEAKKDLLIVNFGNSYLKNIRERYILRPKNFDAILSAARVLCGYNSIKKIISSPSIALHLGTYLKLCCNELLHLILKEAPGFTCTTKDECKNCQRDIHNLRTLLENRWSLEIASLANKDIQEKKMENAKARTTSLVILFNTRRIGDVQYLKIQQYSSERKTDFSDFENVLTEGEKAITREYKRIVCSGKGSRAVVILLPKMLQGFIETLIKHRHKYIATIMTMCLQFQAVR</sequence>
<evidence type="ECO:0000313" key="2">
    <source>
        <dbReference type="EnsemblMetazoa" id="XP_050518994.1"/>
    </source>
</evidence>
<proteinExistence type="predicted"/>
<dbReference type="PANTHER" id="PTHR33480">
    <property type="entry name" value="SET DOMAIN-CONTAINING PROTEIN-RELATED"/>
    <property type="match status" value="1"/>
</dbReference>
<organism evidence="2 3">
    <name type="scientific">Diabrotica virgifera virgifera</name>
    <name type="common">western corn rootworm</name>
    <dbReference type="NCBI Taxonomy" id="50390"/>
    <lineage>
        <taxon>Eukaryota</taxon>
        <taxon>Metazoa</taxon>
        <taxon>Ecdysozoa</taxon>
        <taxon>Arthropoda</taxon>
        <taxon>Hexapoda</taxon>
        <taxon>Insecta</taxon>
        <taxon>Pterygota</taxon>
        <taxon>Neoptera</taxon>
        <taxon>Endopterygota</taxon>
        <taxon>Coleoptera</taxon>
        <taxon>Polyphaga</taxon>
        <taxon>Cucujiformia</taxon>
        <taxon>Chrysomeloidea</taxon>
        <taxon>Chrysomelidae</taxon>
        <taxon>Galerucinae</taxon>
        <taxon>Diabroticina</taxon>
        <taxon>Diabroticites</taxon>
        <taxon>Diabrotica</taxon>
    </lineage>
</organism>